<dbReference type="Gene3D" id="2.130.10.30">
    <property type="entry name" value="Regulator of chromosome condensation 1/beta-lactamase-inhibitor protein II"/>
    <property type="match status" value="2"/>
</dbReference>
<dbReference type="InterPro" id="IPR009091">
    <property type="entry name" value="RCC1/BLIP-II"/>
</dbReference>
<gene>
    <name evidence="4" type="ORF">GF068_34600</name>
</gene>
<dbReference type="InterPro" id="IPR058923">
    <property type="entry name" value="RCC1-like_dom"/>
</dbReference>
<feature type="region of interest" description="Disordered" evidence="2">
    <location>
        <begin position="1"/>
        <end position="26"/>
    </location>
</feature>
<protein>
    <recommendedName>
        <fullName evidence="3">RCC1-like domain-containing protein</fullName>
    </recommendedName>
</protein>
<dbReference type="InterPro" id="IPR000408">
    <property type="entry name" value="Reg_chr_condens"/>
</dbReference>
<sequence>MAKGAGGGGASSSGEGGSTTPPAEEATLTLVSPPPGMAFQRRNVDVDVAFTVSGGGATVRLQRGEEIVDERIIDASVTAGTARMRLPLSRGVSPFVVTIVSPSGTAAAEAHLVGGRLVAASLDTMYAVRDGAIVQWGGGAPIPTVRDAPAGIVSVAEGGGSLFALDTEGHVFVATAGQPAFEAVAGLEDIVALAPGGGHGLFLRADGRVFAAGQNGRGQLGVGDTESHAGIVEVVTSAEIVAIAASDDASFAVDVNGLVHAWGSNDEGQLGIGDEDISPHPAPLIVPNLENVVDVAAGRDHVLALTATGGVYAWGLGSSGQIGDGSAGILASRPQPVPIVLPDGAVALDARGNTSYAALASGELLGWGQNSLAQLGVGDTQQRTKPAPCLVGGVRAAAAGLTGAIALDDVGGLQVWGSNTSGQLALPLPPEGPERSSAPVGVPWP</sequence>
<evidence type="ECO:0000313" key="5">
    <source>
        <dbReference type="Proteomes" id="UP000440224"/>
    </source>
</evidence>
<dbReference type="PRINTS" id="PR00633">
    <property type="entry name" value="RCCNDNSATION"/>
</dbReference>
<dbReference type="PANTHER" id="PTHR45622">
    <property type="entry name" value="UBIQUITIN-PROTEIN LIGASE E3A-RELATED"/>
    <property type="match status" value="1"/>
</dbReference>
<dbReference type="Pfam" id="PF25390">
    <property type="entry name" value="WD40_RLD"/>
    <property type="match status" value="1"/>
</dbReference>
<evidence type="ECO:0000256" key="1">
    <source>
        <dbReference type="ARBA" id="ARBA00022737"/>
    </source>
</evidence>
<feature type="compositionally biased region" description="Gly residues" evidence="2">
    <location>
        <begin position="1"/>
        <end position="17"/>
    </location>
</feature>
<dbReference type="Proteomes" id="UP000440224">
    <property type="component" value="Unassembled WGS sequence"/>
</dbReference>
<dbReference type="InterPro" id="IPR051709">
    <property type="entry name" value="Ub-ligase/GTPase-reg"/>
</dbReference>
<dbReference type="SUPFAM" id="SSF50985">
    <property type="entry name" value="RCC1/BLIP-II"/>
    <property type="match status" value="1"/>
</dbReference>
<feature type="domain" description="RCC1-like" evidence="3">
    <location>
        <begin position="183"/>
        <end position="431"/>
    </location>
</feature>
<comment type="caution">
    <text evidence="4">The sequence shown here is derived from an EMBL/GenBank/DDBJ whole genome shotgun (WGS) entry which is preliminary data.</text>
</comment>
<proteinExistence type="predicted"/>
<name>A0A6N7PYQ3_9BACT</name>
<feature type="region of interest" description="Disordered" evidence="2">
    <location>
        <begin position="425"/>
        <end position="445"/>
    </location>
</feature>
<organism evidence="4 5">
    <name type="scientific">Polyangium spumosum</name>
    <dbReference type="NCBI Taxonomy" id="889282"/>
    <lineage>
        <taxon>Bacteria</taxon>
        <taxon>Pseudomonadati</taxon>
        <taxon>Myxococcota</taxon>
        <taxon>Polyangia</taxon>
        <taxon>Polyangiales</taxon>
        <taxon>Polyangiaceae</taxon>
        <taxon>Polyangium</taxon>
    </lineage>
</organism>
<dbReference type="PANTHER" id="PTHR45622:SF60">
    <property type="entry name" value="UBIQUITIN-PROTEIN LIGASE E3A"/>
    <property type="match status" value="1"/>
</dbReference>
<dbReference type="EMBL" id="WJIE01000014">
    <property type="protein sequence ID" value="MRG97019.1"/>
    <property type="molecule type" value="Genomic_DNA"/>
</dbReference>
<evidence type="ECO:0000256" key="2">
    <source>
        <dbReference type="SAM" id="MobiDB-lite"/>
    </source>
</evidence>
<accession>A0A6N7PYQ3</accession>
<dbReference type="PROSITE" id="PS50012">
    <property type="entry name" value="RCC1_3"/>
    <property type="match status" value="4"/>
</dbReference>
<evidence type="ECO:0000313" key="4">
    <source>
        <dbReference type="EMBL" id="MRG97019.1"/>
    </source>
</evidence>
<dbReference type="AlphaFoldDB" id="A0A6N7PYQ3"/>
<keyword evidence="5" id="KW-1185">Reference proteome</keyword>
<evidence type="ECO:0000259" key="3">
    <source>
        <dbReference type="Pfam" id="PF25390"/>
    </source>
</evidence>
<keyword evidence="1" id="KW-0677">Repeat</keyword>
<dbReference type="GO" id="GO:0061630">
    <property type="term" value="F:ubiquitin protein ligase activity"/>
    <property type="evidence" value="ECO:0007669"/>
    <property type="project" value="TreeGrafter"/>
</dbReference>
<reference evidence="4 5" key="1">
    <citation type="submission" date="2019-10" db="EMBL/GenBank/DDBJ databases">
        <title>A soil myxobacterium in the family Polyangiaceae.</title>
        <authorList>
            <person name="Li Y."/>
            <person name="Wang J."/>
        </authorList>
    </citation>
    <scope>NUCLEOTIDE SEQUENCE [LARGE SCALE GENOMIC DNA]</scope>
    <source>
        <strain evidence="4 5">DSM 14734</strain>
    </source>
</reference>